<proteinExistence type="predicted"/>
<dbReference type="Proteomes" id="UP000003019">
    <property type="component" value="Unassembled WGS sequence"/>
</dbReference>
<keyword evidence="2" id="KW-1185">Reference proteome</keyword>
<protein>
    <submittedName>
        <fullName evidence="1">Uncharacterized protein</fullName>
    </submittedName>
</protein>
<comment type="caution">
    <text evidence="1">The sequence shown here is derived from an EMBL/GenBank/DDBJ whole genome shotgun (WGS) entry which is preliminary data.</text>
</comment>
<evidence type="ECO:0000313" key="1">
    <source>
        <dbReference type="EMBL" id="EGY53399.1"/>
    </source>
</evidence>
<sequence length="133" mass="15351">MLILSPQAHNNVMIYQKLVHTLPDAEAYIRDFFELGLDLVNRYFYSEDEKTFLSSYPIEGEFPNPRSDAGYGGLGNCLAQAVLLNFNYVERFIKGDFPTDRPIFEPYRQRAAEWLPIWRERAAAMGSILKPGR</sequence>
<dbReference type="PATRIC" id="fig|1032488.3.peg.384"/>
<dbReference type="EMBL" id="AGAY01000014">
    <property type="protein sequence ID" value="EGY53399.1"/>
    <property type="molecule type" value="Genomic_DNA"/>
</dbReference>
<reference evidence="1 2" key="1">
    <citation type="submission" date="2011-05" db="EMBL/GenBank/DDBJ databases">
        <authorList>
            <person name="Muzny D."/>
            <person name="Qin X."/>
            <person name="Deng J."/>
            <person name="Jiang H."/>
            <person name="Liu Y."/>
            <person name="Qu J."/>
            <person name="Song X.-Z."/>
            <person name="Zhang L."/>
            <person name="Thornton R."/>
            <person name="Coyle M."/>
            <person name="Francisco L."/>
            <person name="Jackson L."/>
            <person name="Javaid M."/>
            <person name="Korchina V."/>
            <person name="Kovar C."/>
            <person name="Mata R."/>
            <person name="Mathew T."/>
            <person name="Ngo R."/>
            <person name="Nguyen L."/>
            <person name="Nguyen N."/>
            <person name="Okwuonu G."/>
            <person name="Ongeri F."/>
            <person name="Pham C."/>
            <person name="Simmons D."/>
            <person name="Wilczek-Boney K."/>
            <person name="Hale W."/>
            <person name="Jakkamsetti A."/>
            <person name="Pham P."/>
            <person name="Ruth R."/>
            <person name="San Lucas F."/>
            <person name="Warren J."/>
            <person name="Zhang J."/>
            <person name="Zhao Z."/>
            <person name="Zhou C."/>
            <person name="Zhu D."/>
            <person name="Lee S."/>
            <person name="Bess C."/>
            <person name="Blankenburg K."/>
            <person name="Forbes L."/>
            <person name="Fu Q."/>
            <person name="Gubbala S."/>
            <person name="Hirani K."/>
            <person name="Jayaseelan J.C."/>
            <person name="Lara F."/>
            <person name="Munidasa M."/>
            <person name="Palculict T."/>
            <person name="Patil S."/>
            <person name="Pu L.-L."/>
            <person name="Saada N."/>
            <person name="Tang L."/>
            <person name="Weissenberger G."/>
            <person name="Zhu Y."/>
            <person name="Hemphill L."/>
            <person name="Shang Y."/>
            <person name="Youmans B."/>
            <person name="Ayvaz T."/>
            <person name="Ross M."/>
            <person name="Santibanez J."/>
            <person name="Aqrawi P."/>
            <person name="Gross S."/>
            <person name="Joshi V."/>
            <person name="Fowler G."/>
            <person name="Nazareth L."/>
            <person name="Reid J."/>
            <person name="Worley K."/>
            <person name="Petrosino J."/>
            <person name="Highlander S."/>
            <person name="Gibbs R."/>
        </authorList>
    </citation>
    <scope>NUCLEOTIDE SEQUENCE [LARGE SCALE GENOMIC DNA]</scope>
    <source>
        <strain evidence="1 2">871</strain>
    </source>
</reference>
<accession>G4CFM3</accession>
<dbReference type="HOGENOM" id="CLU_1904500_0_0_4"/>
<name>G4CFM3_9NEIS</name>
<dbReference type="RefSeq" id="WP_009118106.1">
    <property type="nucleotide sequence ID" value="NZ_JH164926.1"/>
</dbReference>
<dbReference type="AlphaFoldDB" id="G4CFM3"/>
<evidence type="ECO:0000313" key="2">
    <source>
        <dbReference type="Proteomes" id="UP000003019"/>
    </source>
</evidence>
<dbReference type="STRING" id="1032488.HMPREF9371_0412"/>
<organism evidence="1 2">
    <name type="scientific">Neisseria shayeganii 871</name>
    <dbReference type="NCBI Taxonomy" id="1032488"/>
    <lineage>
        <taxon>Bacteria</taxon>
        <taxon>Pseudomonadati</taxon>
        <taxon>Pseudomonadota</taxon>
        <taxon>Betaproteobacteria</taxon>
        <taxon>Neisseriales</taxon>
        <taxon>Neisseriaceae</taxon>
        <taxon>Neisseria</taxon>
    </lineage>
</organism>
<gene>
    <name evidence="1" type="ORF">HMPREF9371_0412</name>
</gene>